<keyword evidence="2" id="KW-0288">FMN</keyword>
<name>A0A4Z0QW73_9FIRM</name>
<dbReference type="EMBL" id="SPQQ01000030">
    <property type="protein sequence ID" value="TGE34764.1"/>
    <property type="molecule type" value="Genomic_DNA"/>
</dbReference>
<dbReference type="Pfam" id="PF03358">
    <property type="entry name" value="FMN_red"/>
    <property type="match status" value="1"/>
</dbReference>
<evidence type="ECO:0000259" key="3">
    <source>
        <dbReference type="Pfam" id="PF03358"/>
    </source>
</evidence>
<dbReference type="InterPro" id="IPR029039">
    <property type="entry name" value="Flavoprotein-like_sf"/>
</dbReference>
<keyword evidence="5" id="KW-1185">Reference proteome</keyword>
<keyword evidence="1" id="KW-0285">Flavoprotein</keyword>
<dbReference type="GO" id="GO:0016491">
    <property type="term" value="F:oxidoreductase activity"/>
    <property type="evidence" value="ECO:0007669"/>
    <property type="project" value="InterPro"/>
</dbReference>
<accession>A0A4Z0QW73</accession>
<reference evidence="4 5" key="1">
    <citation type="submission" date="2019-03" db="EMBL/GenBank/DDBJ databases">
        <title>Draft Genome Sequence of Desulfosporosinus fructosivorans Strain 63.6F, Isolated from Marine Sediment in the Baltic Sea.</title>
        <authorList>
            <person name="Hausmann B."/>
            <person name="Vandieken V."/>
            <person name="Pjevac P."/>
            <person name="Schreck K."/>
            <person name="Herbold C.W."/>
            <person name="Loy A."/>
        </authorList>
    </citation>
    <scope>NUCLEOTIDE SEQUENCE [LARGE SCALE GENOMIC DNA]</scope>
    <source>
        <strain evidence="4 5">63.6F</strain>
    </source>
</reference>
<gene>
    <name evidence="4" type="ORF">E4K67_28950</name>
</gene>
<dbReference type="PANTHER" id="PTHR43278">
    <property type="entry name" value="NAD(P)H-DEPENDENT FMN-CONTAINING OXIDOREDUCTASE YWQN-RELATED"/>
    <property type="match status" value="1"/>
</dbReference>
<dbReference type="Proteomes" id="UP000298460">
    <property type="component" value="Unassembled WGS sequence"/>
</dbReference>
<dbReference type="SUPFAM" id="SSF52218">
    <property type="entry name" value="Flavoproteins"/>
    <property type="match status" value="1"/>
</dbReference>
<dbReference type="OrthoDB" id="6398207at2"/>
<dbReference type="Gene3D" id="3.40.50.360">
    <property type="match status" value="1"/>
</dbReference>
<protein>
    <submittedName>
        <fullName evidence="4">Flavodoxin family protein</fullName>
    </submittedName>
</protein>
<proteinExistence type="predicted"/>
<comment type="caution">
    <text evidence="4">The sequence shown here is derived from an EMBL/GenBank/DDBJ whole genome shotgun (WGS) entry which is preliminary data.</text>
</comment>
<dbReference type="AlphaFoldDB" id="A0A4Z0QW73"/>
<sequence>MKIIAINGSPRKDWNTGTLLKSALEGAKSEGAQTEIINLYDLSYKGCISCFACKLAGGKSYGKCALQDDLTPLFEKIIEADALLLGSPVYIADVTGAFRSFIERLIFQYLVYAETEKSLLEKTIPSAFIYTMNVDEEQLHKLGYEKHFKNTEEFMSIIYGPTQSLYVTDTKQFSDYSKYVNRLFDPEKKAQRHEEVFPQDCKKAFELGKKLVQSKKTNN</sequence>
<dbReference type="RefSeq" id="WP_135553109.1">
    <property type="nucleotide sequence ID" value="NZ_SPQQ01000030.1"/>
</dbReference>
<dbReference type="PANTHER" id="PTHR43278:SF2">
    <property type="entry name" value="IRON-SULFUR FLAVOPROTEIN"/>
    <property type="match status" value="1"/>
</dbReference>
<evidence type="ECO:0000256" key="1">
    <source>
        <dbReference type="ARBA" id="ARBA00022630"/>
    </source>
</evidence>
<evidence type="ECO:0000256" key="2">
    <source>
        <dbReference type="ARBA" id="ARBA00022643"/>
    </source>
</evidence>
<organism evidence="4 5">
    <name type="scientific">Desulfosporosinus fructosivorans</name>
    <dbReference type="NCBI Taxonomy" id="2018669"/>
    <lineage>
        <taxon>Bacteria</taxon>
        <taxon>Bacillati</taxon>
        <taxon>Bacillota</taxon>
        <taxon>Clostridia</taxon>
        <taxon>Eubacteriales</taxon>
        <taxon>Desulfitobacteriaceae</taxon>
        <taxon>Desulfosporosinus</taxon>
    </lineage>
</organism>
<feature type="domain" description="NADPH-dependent FMN reductase-like" evidence="3">
    <location>
        <begin position="1"/>
        <end position="107"/>
    </location>
</feature>
<evidence type="ECO:0000313" key="5">
    <source>
        <dbReference type="Proteomes" id="UP000298460"/>
    </source>
</evidence>
<dbReference type="InterPro" id="IPR051796">
    <property type="entry name" value="ISF_SsuE-like"/>
</dbReference>
<evidence type="ECO:0000313" key="4">
    <source>
        <dbReference type="EMBL" id="TGE34764.1"/>
    </source>
</evidence>
<dbReference type="InterPro" id="IPR005025">
    <property type="entry name" value="FMN_Rdtase-like_dom"/>
</dbReference>